<reference evidence="3" key="1">
    <citation type="journal article" date="2012" name="Nature">
        <title>The oyster genome reveals stress adaptation and complexity of shell formation.</title>
        <authorList>
            <person name="Zhang G."/>
            <person name="Fang X."/>
            <person name="Guo X."/>
            <person name="Li L."/>
            <person name="Luo R."/>
            <person name="Xu F."/>
            <person name="Yang P."/>
            <person name="Zhang L."/>
            <person name="Wang X."/>
            <person name="Qi H."/>
            <person name="Xiong Z."/>
            <person name="Que H."/>
            <person name="Xie Y."/>
            <person name="Holland P.W."/>
            <person name="Paps J."/>
            <person name="Zhu Y."/>
            <person name="Wu F."/>
            <person name="Chen Y."/>
            <person name="Wang J."/>
            <person name="Peng C."/>
            <person name="Meng J."/>
            <person name="Yang L."/>
            <person name="Liu J."/>
            <person name="Wen B."/>
            <person name="Zhang N."/>
            <person name="Huang Z."/>
            <person name="Zhu Q."/>
            <person name="Feng Y."/>
            <person name="Mount A."/>
            <person name="Hedgecock D."/>
            <person name="Xu Z."/>
            <person name="Liu Y."/>
            <person name="Domazet-Loso T."/>
            <person name="Du Y."/>
            <person name="Sun X."/>
            <person name="Zhang S."/>
            <person name="Liu B."/>
            <person name="Cheng P."/>
            <person name="Jiang X."/>
            <person name="Li J."/>
            <person name="Fan D."/>
            <person name="Wang W."/>
            <person name="Fu W."/>
            <person name="Wang T."/>
            <person name="Wang B."/>
            <person name="Zhang J."/>
            <person name="Peng Z."/>
            <person name="Li Y."/>
            <person name="Li N."/>
            <person name="Wang J."/>
            <person name="Chen M."/>
            <person name="He Y."/>
            <person name="Tan F."/>
            <person name="Song X."/>
            <person name="Zheng Q."/>
            <person name="Huang R."/>
            <person name="Yang H."/>
            <person name="Du X."/>
            <person name="Chen L."/>
            <person name="Yang M."/>
            <person name="Gaffney P.M."/>
            <person name="Wang S."/>
            <person name="Luo L."/>
            <person name="She Z."/>
            <person name="Ming Y."/>
            <person name="Huang W."/>
            <person name="Zhang S."/>
            <person name="Huang B."/>
            <person name="Zhang Y."/>
            <person name="Qu T."/>
            <person name="Ni P."/>
            <person name="Miao G."/>
            <person name="Wang J."/>
            <person name="Wang Q."/>
            <person name="Steinberg C.E."/>
            <person name="Wang H."/>
            <person name="Li N."/>
            <person name="Qian L."/>
            <person name="Zhang G."/>
            <person name="Li Y."/>
            <person name="Yang H."/>
            <person name="Liu X."/>
            <person name="Wang J."/>
            <person name="Yin Y."/>
            <person name="Wang J."/>
        </authorList>
    </citation>
    <scope>NUCLEOTIDE SEQUENCE [LARGE SCALE GENOMIC DNA]</scope>
    <source>
        <strain evidence="3">05x7-T-G4-1.051#20</strain>
    </source>
</reference>
<dbReference type="HOGENOM" id="CLU_716204_0_0_1"/>
<dbReference type="EMBL" id="JH818821">
    <property type="protein sequence ID" value="EKC21115.1"/>
    <property type="molecule type" value="Genomic_DNA"/>
</dbReference>
<feature type="compositionally biased region" description="Low complexity" evidence="2">
    <location>
        <begin position="214"/>
        <end position="228"/>
    </location>
</feature>
<dbReference type="InterPro" id="IPR016024">
    <property type="entry name" value="ARM-type_fold"/>
</dbReference>
<dbReference type="SUPFAM" id="SSF48371">
    <property type="entry name" value="ARM repeat"/>
    <property type="match status" value="1"/>
</dbReference>
<dbReference type="AlphaFoldDB" id="K1PXI9"/>
<name>K1PXI9_MAGGI</name>
<organism evidence="3">
    <name type="scientific">Magallana gigas</name>
    <name type="common">Pacific oyster</name>
    <name type="synonym">Crassostrea gigas</name>
    <dbReference type="NCBI Taxonomy" id="29159"/>
    <lineage>
        <taxon>Eukaryota</taxon>
        <taxon>Metazoa</taxon>
        <taxon>Spiralia</taxon>
        <taxon>Lophotrochozoa</taxon>
        <taxon>Mollusca</taxon>
        <taxon>Bivalvia</taxon>
        <taxon>Autobranchia</taxon>
        <taxon>Pteriomorphia</taxon>
        <taxon>Ostreida</taxon>
        <taxon>Ostreoidea</taxon>
        <taxon>Ostreidae</taxon>
        <taxon>Magallana</taxon>
    </lineage>
</organism>
<accession>K1PXI9</accession>
<proteinExistence type="predicted"/>
<protein>
    <submittedName>
        <fullName evidence="3">Brefeldin A-inhibited guanine nucleotide-exchange protein 3</fullName>
    </submittedName>
</protein>
<feature type="region of interest" description="Disordered" evidence="2">
    <location>
        <begin position="213"/>
        <end position="273"/>
    </location>
</feature>
<evidence type="ECO:0000256" key="2">
    <source>
        <dbReference type="SAM" id="MobiDB-lite"/>
    </source>
</evidence>
<evidence type="ECO:0000256" key="1">
    <source>
        <dbReference type="SAM" id="Coils"/>
    </source>
</evidence>
<sequence length="386" mass="42654">MEEVLSLLFKESSSKHATIKHSSKEALGNTQQEGLTSDTITLLKFFTTKLEEALRKSLCPTLISLLGSPKSEKTVCSQKAAHKEEIGRGSGCSLIATSLVELMGTVGSMRPVLESLFHRMLLYSPPQHRLDALKAVKELLRTPSNLYNLAAPVGEKEGIVDSLEESCHCNESPVCITSVECVEQMLATLEQICKGEGITPGLHRNMTRFYRTVSESGLSRPGSVSSSGQEMHEEIEPNSQDTDVSHQSSEGVNNKSPQLPDSTAKGDYSHNQHRIREEIKKQYSRLGSKMEEQESQNAREFVRSLEELISQLEQMMDITEVDEALQKFAADFCTDIDGLGSHEKGSQFLSSCCPANTGEGEESDVFEKDKFVTSGGYPFFFKGERL</sequence>
<evidence type="ECO:0000313" key="3">
    <source>
        <dbReference type="EMBL" id="EKC21115.1"/>
    </source>
</evidence>
<feature type="coiled-coil region" evidence="1">
    <location>
        <begin position="276"/>
        <end position="322"/>
    </location>
</feature>
<dbReference type="InParanoid" id="K1PXI9"/>
<feature type="compositionally biased region" description="Polar residues" evidence="2">
    <location>
        <begin position="237"/>
        <end position="261"/>
    </location>
</feature>
<keyword evidence="1" id="KW-0175">Coiled coil</keyword>
<gene>
    <name evidence="3" type="ORF">CGI_10004535</name>
</gene>